<feature type="compositionally biased region" description="Basic and acidic residues" evidence="1">
    <location>
        <begin position="419"/>
        <end position="432"/>
    </location>
</feature>
<dbReference type="EMBL" id="UYRS01018513">
    <property type="protein sequence ID" value="VDK36955.1"/>
    <property type="molecule type" value="Genomic_DNA"/>
</dbReference>
<accession>A0A0R3W894</accession>
<dbReference type="Proteomes" id="UP000282613">
    <property type="component" value="Unassembled WGS sequence"/>
</dbReference>
<feature type="region of interest" description="Disordered" evidence="1">
    <location>
        <begin position="480"/>
        <end position="513"/>
    </location>
</feature>
<evidence type="ECO:0000313" key="3">
    <source>
        <dbReference type="Proteomes" id="UP000282613"/>
    </source>
</evidence>
<feature type="compositionally biased region" description="Polar residues" evidence="1">
    <location>
        <begin position="60"/>
        <end position="69"/>
    </location>
</feature>
<evidence type="ECO:0000313" key="2">
    <source>
        <dbReference type="EMBL" id="VDK36955.1"/>
    </source>
</evidence>
<name>A0A0R3W894_TAEAS</name>
<evidence type="ECO:0000313" key="4">
    <source>
        <dbReference type="WBParaSite" id="TASK_0000656301-mRNA-1"/>
    </source>
</evidence>
<reference evidence="2 3" key="2">
    <citation type="submission" date="2018-11" db="EMBL/GenBank/DDBJ databases">
        <authorList>
            <consortium name="Pathogen Informatics"/>
        </authorList>
    </citation>
    <scope>NUCLEOTIDE SEQUENCE [LARGE SCALE GENOMIC DNA]</scope>
</reference>
<feature type="region of interest" description="Disordered" evidence="1">
    <location>
        <begin position="60"/>
        <end position="94"/>
    </location>
</feature>
<dbReference type="WBParaSite" id="TASK_0000656301-mRNA-1">
    <property type="protein sequence ID" value="TASK_0000656301-mRNA-1"/>
    <property type="gene ID" value="TASK_0000656301"/>
</dbReference>
<evidence type="ECO:0000256" key="1">
    <source>
        <dbReference type="SAM" id="MobiDB-lite"/>
    </source>
</evidence>
<reference evidence="4" key="1">
    <citation type="submission" date="2017-02" db="UniProtKB">
        <authorList>
            <consortium name="WormBaseParasite"/>
        </authorList>
    </citation>
    <scope>IDENTIFICATION</scope>
</reference>
<proteinExistence type="predicted"/>
<sequence>MSGRKTGKNSSCYEIEQRRRRASVEAIVQSAKPEPTTLCQPAVPIGPPIQKRMLTINQEASDRSLQNAQVLDREGPKARAYTPRYEGANADPREFPCNESEREFKTYECKRRFMEMLVSTDPFDWRPEADEPEDQDYGIDETERYQFRSPPLQRTEKSPSYKYLKDMCIELREKEVPSDRIYHGHVFLDLEEPATVESVEIDINQTCVGTDANGKVTFVKLTPDGKNNALKLKLLPNRQPKLLLPGTEPQPGESTAGKSLPKEFALIETIPKKVILQPGTNAIPFEIYVPEDQVPTFTYTSLKGQSVYNYYSAGALVRLNGNNERTGRVAIVVPALGGKNVGYSDTKDNYEFVLSNKYFTKDDGFGYTVGYEEGEKPKNVKAQVVQLVKCREIGLNEETPVADLGDASRADGKSNPVLDKYRQNPDNKSVKDEWDGSYYDENIVINPTTPTVQAGGFTCDYRLELKVGEKTYEGPVILVDHYDDKEPKRPDLSNISKRKDFKPSEWTERSGSS</sequence>
<protein>
    <submittedName>
        <fullName evidence="4">Calponin-homology (CH) domain-containing protein</fullName>
    </submittedName>
</protein>
<gene>
    <name evidence="2" type="ORF">TASK_LOCUS6564</name>
</gene>
<dbReference type="AlphaFoldDB" id="A0A0R3W894"/>
<dbReference type="OrthoDB" id="6257296at2759"/>
<feature type="region of interest" description="Disordered" evidence="1">
    <location>
        <begin position="403"/>
        <end position="432"/>
    </location>
</feature>
<keyword evidence="3" id="KW-1185">Reference proteome</keyword>
<organism evidence="4">
    <name type="scientific">Taenia asiatica</name>
    <name type="common">Asian tapeworm</name>
    <dbReference type="NCBI Taxonomy" id="60517"/>
    <lineage>
        <taxon>Eukaryota</taxon>
        <taxon>Metazoa</taxon>
        <taxon>Spiralia</taxon>
        <taxon>Lophotrochozoa</taxon>
        <taxon>Platyhelminthes</taxon>
        <taxon>Cestoda</taxon>
        <taxon>Eucestoda</taxon>
        <taxon>Cyclophyllidea</taxon>
        <taxon>Taeniidae</taxon>
        <taxon>Taenia</taxon>
    </lineage>
</organism>